<dbReference type="PROSITE" id="PS51257">
    <property type="entry name" value="PROKAR_LIPOPROTEIN"/>
    <property type="match status" value="1"/>
</dbReference>
<dbReference type="EMBL" id="BAABCQ010000012">
    <property type="protein sequence ID" value="GAA3958677.1"/>
    <property type="molecule type" value="Genomic_DNA"/>
</dbReference>
<evidence type="ECO:0000256" key="2">
    <source>
        <dbReference type="SAM" id="SignalP"/>
    </source>
</evidence>
<feature type="signal peptide" evidence="2">
    <location>
        <begin position="1"/>
        <end position="19"/>
    </location>
</feature>
<keyword evidence="4" id="KW-1185">Reference proteome</keyword>
<dbReference type="RefSeq" id="WP_345589470.1">
    <property type="nucleotide sequence ID" value="NZ_BAABCQ010000012.1"/>
</dbReference>
<sequence>MNRRARVLPLLLTPLLLTACGTGYPADDPVAVDATAVADAGASAGPEAAPLAPDELEKRAKAMGALPELVYVTRIPGFTLAQQSVGVLGDDGFSAAYTDGSGAVVHIMVERGSMTEETCRSQPVGDISGESTTCEPDAETFYRTGGGRHEYALPKNGHVVKVSAEADDVSREVLRDAAVSVHRPDAAEAAATLPSPKPVTTPVERGDLPPFGDGAPDNSVDIGG</sequence>
<accession>A0ABP7P2N2</accession>
<evidence type="ECO:0000313" key="3">
    <source>
        <dbReference type="EMBL" id="GAA3958677.1"/>
    </source>
</evidence>
<organism evidence="3 4">
    <name type="scientific">Streptomyces marokkonensis</name>
    <dbReference type="NCBI Taxonomy" id="324855"/>
    <lineage>
        <taxon>Bacteria</taxon>
        <taxon>Bacillati</taxon>
        <taxon>Actinomycetota</taxon>
        <taxon>Actinomycetes</taxon>
        <taxon>Kitasatosporales</taxon>
        <taxon>Streptomycetaceae</taxon>
        <taxon>Streptomyces</taxon>
    </lineage>
</organism>
<comment type="caution">
    <text evidence="3">The sequence shown here is derived from an EMBL/GenBank/DDBJ whole genome shotgun (WGS) entry which is preliminary data.</text>
</comment>
<protein>
    <submittedName>
        <fullName evidence="3">Membrane protein</fullName>
    </submittedName>
</protein>
<name>A0ABP7P2N2_9ACTN</name>
<dbReference type="Proteomes" id="UP001500034">
    <property type="component" value="Unassembled WGS sequence"/>
</dbReference>
<feature type="chain" id="PRO_5047043669" evidence="2">
    <location>
        <begin position="20"/>
        <end position="224"/>
    </location>
</feature>
<evidence type="ECO:0000256" key="1">
    <source>
        <dbReference type="SAM" id="MobiDB-lite"/>
    </source>
</evidence>
<feature type="region of interest" description="Disordered" evidence="1">
    <location>
        <begin position="188"/>
        <end position="224"/>
    </location>
</feature>
<keyword evidence="2" id="KW-0732">Signal</keyword>
<proteinExistence type="predicted"/>
<gene>
    <name evidence="3" type="ORF">GCM10022384_09460</name>
</gene>
<evidence type="ECO:0000313" key="4">
    <source>
        <dbReference type="Proteomes" id="UP001500034"/>
    </source>
</evidence>
<reference evidence="4" key="1">
    <citation type="journal article" date="2019" name="Int. J. Syst. Evol. Microbiol.">
        <title>The Global Catalogue of Microorganisms (GCM) 10K type strain sequencing project: providing services to taxonomists for standard genome sequencing and annotation.</title>
        <authorList>
            <consortium name="The Broad Institute Genomics Platform"/>
            <consortium name="The Broad Institute Genome Sequencing Center for Infectious Disease"/>
            <person name="Wu L."/>
            <person name="Ma J."/>
        </authorList>
    </citation>
    <scope>NUCLEOTIDE SEQUENCE [LARGE SCALE GENOMIC DNA]</scope>
    <source>
        <strain evidence="4">JCM 17027</strain>
    </source>
</reference>